<evidence type="ECO:0000256" key="3">
    <source>
        <dbReference type="ARBA" id="ARBA00023125"/>
    </source>
</evidence>
<feature type="domain" description="DUF4158" evidence="6">
    <location>
        <begin position="11"/>
        <end position="170"/>
    </location>
</feature>
<name>A0A1H4DX34_9BURK</name>
<evidence type="ECO:0000259" key="6">
    <source>
        <dbReference type="Pfam" id="PF13700"/>
    </source>
</evidence>
<gene>
    <name evidence="7" type="ORF">SAMN05421875_12850</name>
</gene>
<evidence type="ECO:0000256" key="4">
    <source>
        <dbReference type="ARBA" id="ARBA00023172"/>
    </source>
</evidence>
<dbReference type="InterPro" id="IPR047653">
    <property type="entry name" value="Tn3-like_transpos"/>
</dbReference>
<evidence type="ECO:0000259" key="5">
    <source>
        <dbReference type="Pfam" id="PF01526"/>
    </source>
</evidence>
<dbReference type="Proteomes" id="UP000199002">
    <property type="component" value="Unassembled WGS sequence"/>
</dbReference>
<dbReference type="STRING" id="592050.SAMN05421875_12850"/>
<dbReference type="NCBIfam" id="NF033527">
    <property type="entry name" value="transpos_Tn3"/>
    <property type="match status" value="1"/>
</dbReference>
<dbReference type="GO" id="GO:0006313">
    <property type="term" value="P:DNA transposition"/>
    <property type="evidence" value="ECO:0007669"/>
    <property type="project" value="InterPro"/>
</dbReference>
<dbReference type="Pfam" id="PF13700">
    <property type="entry name" value="DUF4158"/>
    <property type="match status" value="1"/>
</dbReference>
<comment type="similarity">
    <text evidence="1">Belongs to the transposase 7 family.</text>
</comment>
<dbReference type="InterPro" id="IPR002513">
    <property type="entry name" value="Tn3_Tnp_DDE_dom"/>
</dbReference>
<accession>A0A1H4DX34</accession>
<evidence type="ECO:0000256" key="2">
    <source>
        <dbReference type="ARBA" id="ARBA00022578"/>
    </source>
</evidence>
<evidence type="ECO:0000313" key="7">
    <source>
        <dbReference type="EMBL" id="SEA77059.1"/>
    </source>
</evidence>
<dbReference type="AlphaFoldDB" id="A0A1H4DX34"/>
<keyword evidence="4" id="KW-0233">DNA recombination</keyword>
<reference evidence="8" key="1">
    <citation type="submission" date="2016-10" db="EMBL/GenBank/DDBJ databases">
        <authorList>
            <person name="Varghese N."/>
            <person name="Submissions S."/>
        </authorList>
    </citation>
    <scope>NUCLEOTIDE SEQUENCE [LARGE SCALE GENOMIC DNA]</scope>
    <source>
        <strain evidence="8">DSM 25157</strain>
    </source>
</reference>
<protein>
    <submittedName>
        <fullName evidence="7">Transposase and inactivated derivatives, TnpA family</fullName>
    </submittedName>
</protein>
<keyword evidence="2" id="KW-0815">Transposition</keyword>
<dbReference type="GO" id="GO:0003677">
    <property type="term" value="F:DNA binding"/>
    <property type="evidence" value="ECO:0007669"/>
    <property type="project" value="UniProtKB-KW"/>
</dbReference>
<dbReference type="Pfam" id="PF01526">
    <property type="entry name" value="DDE_Tnp_Tn3"/>
    <property type="match status" value="1"/>
</dbReference>
<evidence type="ECO:0000313" key="8">
    <source>
        <dbReference type="Proteomes" id="UP000199002"/>
    </source>
</evidence>
<dbReference type="RefSeq" id="WP_092700002.1">
    <property type="nucleotide sequence ID" value="NZ_FNQJ01000028.1"/>
</dbReference>
<sequence>MSSYRYRFVGYEKLPSGMNADDVQLHCRLPDELIREIRNSGYAKRYHLGLAVQLSFLALTGRNADAALKMPSAMLTMLCEQLGIHSTAIASLKSLYSNADRTISNHRAWVREQLLFSTYDSNAEARLQAALSQQAIDASCVDDLLACAQEWLFDNRIVLPGQRVVLDLARSAFQVVENLALATIRAAVTPVRLRAVLKVMHEESPTPGISLLEWLKQSAGKHGVKGLKEVNSRIDALKTLGVHLWDLQGLSIGRIHAFAQAVVNRPPSETARRIEGTRSIEIVCFLKHLLGELSDEAIFRNNRHTNDIVRSGTKRVQAKQAQRAIEYRHSIESMRDIAADSARDAHERLAAITALADDMLGRPPVSHAEVVRETLTEQSARVRTVLDGMNCLDLRGDPEHADGKLVSALQALRAAGAKELPVDFDISLVEPKWRPLLQVPDRKAALRAFEGCALMRISKGLRGGSLYVNHSATYQSKASLLIPQDEWERDKIALCEAYGLELDPRKALDLQYELLRAGLADVEVGLEKGLLEIDEEGCVRIPAIRAAEEDPELRHTNQRLSDLIGATQLPDVILEIDSRTQISTMLLGRQPEDAEELIALYAGLLAHGTEIDAKAAAAMIPGVPISRVSAAMRMLEAPGRLRSANDSVVAFQQRFPIVKLWSDGKKASSDMMALDATRHLSIARTDPRRKTAAAGIYTHILGSYPVIFDQPIVLLTRQDAPAVHGIEAYNSTSEDRIKVDLLAVDTHGYTYSGMSVAKLLKFDLCPQLAGLPDRKIWTPRSINVSEALERVAIPAITEKAIREGWDQTMRLIASIKSGRVSVAWALARHGSAAAGDDVRRCLDQYGRLLRSVFLCDFFTNDVFRREIHTLLNRGESVHLLQRAIYYGRITAERGRRRDELKSISGSHALLTNVVIGWNTMRLQETVDRLKSSGQRIDDSILRRIGPVHFGHINFRGTMSFSVARYASVLLKGEMASKRAPAKRAEK</sequence>
<dbReference type="InterPro" id="IPR025296">
    <property type="entry name" value="DUF4158"/>
</dbReference>
<keyword evidence="3" id="KW-0238">DNA-binding</keyword>
<proteinExistence type="inferred from homology"/>
<evidence type="ECO:0000256" key="1">
    <source>
        <dbReference type="ARBA" id="ARBA00009402"/>
    </source>
</evidence>
<feature type="domain" description="Tn3 transposase DDE" evidence="5">
    <location>
        <begin position="571"/>
        <end position="957"/>
    </location>
</feature>
<dbReference type="EMBL" id="FNQJ01000028">
    <property type="protein sequence ID" value="SEA77059.1"/>
    <property type="molecule type" value="Genomic_DNA"/>
</dbReference>
<organism evidence="7 8">
    <name type="scientific">Acidovorax soli</name>
    <dbReference type="NCBI Taxonomy" id="592050"/>
    <lineage>
        <taxon>Bacteria</taxon>
        <taxon>Pseudomonadati</taxon>
        <taxon>Pseudomonadota</taxon>
        <taxon>Betaproteobacteria</taxon>
        <taxon>Burkholderiales</taxon>
        <taxon>Comamonadaceae</taxon>
        <taxon>Acidovorax</taxon>
    </lineage>
</organism>
<dbReference type="GeneID" id="34235029"/>
<keyword evidence="8" id="KW-1185">Reference proteome</keyword>
<dbReference type="GO" id="GO:0004803">
    <property type="term" value="F:transposase activity"/>
    <property type="evidence" value="ECO:0007669"/>
    <property type="project" value="InterPro"/>
</dbReference>